<feature type="region of interest" description="Disordered" evidence="1">
    <location>
        <begin position="590"/>
        <end position="649"/>
    </location>
</feature>
<feature type="compositionally biased region" description="Low complexity" evidence="1">
    <location>
        <begin position="30"/>
        <end position="49"/>
    </location>
</feature>
<dbReference type="Pfam" id="PF02112">
    <property type="entry name" value="PDEase_II"/>
    <property type="match status" value="1"/>
</dbReference>
<feature type="compositionally biased region" description="Low complexity" evidence="1">
    <location>
        <begin position="593"/>
        <end position="621"/>
    </location>
</feature>
<evidence type="ECO:0000313" key="3">
    <source>
        <dbReference type="Proteomes" id="UP000193467"/>
    </source>
</evidence>
<feature type="region of interest" description="Disordered" evidence="1">
    <location>
        <begin position="478"/>
        <end position="549"/>
    </location>
</feature>
<dbReference type="InParanoid" id="A0A1Y2E6A8"/>
<dbReference type="InterPro" id="IPR036866">
    <property type="entry name" value="RibonucZ/Hydroxyglut_hydro"/>
</dbReference>
<dbReference type="FunCoup" id="A0A1Y2E6A8">
    <property type="interactions" value="41"/>
</dbReference>
<evidence type="ECO:0000313" key="2">
    <source>
        <dbReference type="EMBL" id="ORY66816.1"/>
    </source>
</evidence>
<name>A0A1Y2E6A8_9BASI</name>
<keyword evidence="3" id="KW-1185">Reference proteome</keyword>
<dbReference type="Gene3D" id="3.60.15.10">
    <property type="entry name" value="Ribonuclease Z/Hydroxyacylglutathione hydrolase-like"/>
    <property type="match status" value="1"/>
</dbReference>
<protein>
    <submittedName>
        <fullName evidence="2">cAMP phosphodiesterases class-II-domain-containing protein</fullName>
    </submittedName>
</protein>
<accession>A0A1Y2E6A8</accession>
<dbReference type="GO" id="GO:0006198">
    <property type="term" value="P:cAMP catabolic process"/>
    <property type="evidence" value="ECO:0007669"/>
    <property type="project" value="InterPro"/>
</dbReference>
<dbReference type="InterPro" id="IPR000396">
    <property type="entry name" value="Pdiesterase2"/>
</dbReference>
<proteinExistence type="predicted"/>
<feature type="region of interest" description="Disordered" evidence="1">
    <location>
        <begin position="1"/>
        <end position="49"/>
    </location>
</feature>
<dbReference type="GO" id="GO:1902660">
    <property type="term" value="P:negative regulation of glucose mediated signaling pathway"/>
    <property type="evidence" value="ECO:0007669"/>
    <property type="project" value="TreeGrafter"/>
</dbReference>
<dbReference type="EMBL" id="MCGR01000062">
    <property type="protein sequence ID" value="ORY66816.1"/>
    <property type="molecule type" value="Genomic_DNA"/>
</dbReference>
<dbReference type="STRING" id="106004.A0A1Y2E6A8"/>
<evidence type="ECO:0000256" key="1">
    <source>
        <dbReference type="SAM" id="MobiDB-lite"/>
    </source>
</evidence>
<dbReference type="PRINTS" id="PR00388">
    <property type="entry name" value="PDIESTERASE2"/>
</dbReference>
<dbReference type="GO" id="GO:0004115">
    <property type="term" value="F:3',5'-cyclic-AMP phosphodiesterase activity"/>
    <property type="evidence" value="ECO:0007669"/>
    <property type="project" value="InterPro"/>
</dbReference>
<reference evidence="2 3" key="1">
    <citation type="submission" date="2016-07" db="EMBL/GenBank/DDBJ databases">
        <title>Pervasive Adenine N6-methylation of Active Genes in Fungi.</title>
        <authorList>
            <consortium name="DOE Joint Genome Institute"/>
            <person name="Mondo S.J."/>
            <person name="Dannebaum R.O."/>
            <person name="Kuo R.C."/>
            <person name="Labutti K."/>
            <person name="Haridas S."/>
            <person name="Kuo A."/>
            <person name="Salamov A."/>
            <person name="Ahrendt S.R."/>
            <person name="Lipzen A."/>
            <person name="Sullivan W."/>
            <person name="Andreopoulos W.B."/>
            <person name="Clum A."/>
            <person name="Lindquist E."/>
            <person name="Daum C."/>
            <person name="Ramamoorthy G.K."/>
            <person name="Gryganskyi A."/>
            <person name="Culley D."/>
            <person name="Magnuson J.K."/>
            <person name="James T.Y."/>
            <person name="O'Malley M.A."/>
            <person name="Stajich J.E."/>
            <person name="Spatafora J.W."/>
            <person name="Visel A."/>
            <person name="Grigoriev I.V."/>
        </authorList>
    </citation>
    <scope>NUCLEOTIDE SEQUENCE [LARGE SCALE GENOMIC DNA]</scope>
    <source>
        <strain evidence="2 3">62-1032</strain>
    </source>
</reference>
<feature type="compositionally biased region" description="Polar residues" evidence="1">
    <location>
        <begin position="1"/>
        <end position="20"/>
    </location>
</feature>
<dbReference type="PANTHER" id="PTHR28283">
    <property type="entry name" value="3',5'-CYCLIC-NUCLEOTIDE PHOSPHODIESTERASE 1"/>
    <property type="match status" value="1"/>
</dbReference>
<dbReference type="CDD" id="cd07735">
    <property type="entry name" value="class_II_PDE_MBL-fold"/>
    <property type="match status" value="1"/>
</dbReference>
<feature type="compositionally biased region" description="Low complexity" evidence="1">
    <location>
        <begin position="478"/>
        <end position="501"/>
    </location>
</feature>
<dbReference type="GO" id="GO:0047555">
    <property type="term" value="F:3',5'-cyclic-GMP phosphodiesterase activity"/>
    <property type="evidence" value="ECO:0007669"/>
    <property type="project" value="TreeGrafter"/>
</dbReference>
<organism evidence="2 3">
    <name type="scientific">Leucosporidium creatinivorum</name>
    <dbReference type="NCBI Taxonomy" id="106004"/>
    <lineage>
        <taxon>Eukaryota</taxon>
        <taxon>Fungi</taxon>
        <taxon>Dikarya</taxon>
        <taxon>Basidiomycota</taxon>
        <taxon>Pucciniomycotina</taxon>
        <taxon>Microbotryomycetes</taxon>
        <taxon>Leucosporidiales</taxon>
        <taxon>Leucosporidium</taxon>
    </lineage>
</organism>
<dbReference type="PANTHER" id="PTHR28283:SF1">
    <property type="entry name" value="3',5'-CYCLIC-NUCLEOTIDE PHOSPHODIESTERASE 1"/>
    <property type="match status" value="1"/>
</dbReference>
<gene>
    <name evidence="2" type="ORF">BCR35DRAFT_308472</name>
</gene>
<dbReference type="AlphaFoldDB" id="A0A1Y2E6A8"/>
<feature type="region of interest" description="Disordered" evidence="1">
    <location>
        <begin position="319"/>
        <end position="347"/>
    </location>
</feature>
<dbReference type="SUPFAM" id="SSF56281">
    <property type="entry name" value="Metallo-hydrolase/oxidoreductase"/>
    <property type="match status" value="1"/>
</dbReference>
<feature type="region of interest" description="Disordered" evidence="1">
    <location>
        <begin position="63"/>
        <end position="83"/>
    </location>
</feature>
<sequence>MASSLQRNRVPSPLSFATNKSLPPQPPSTVSPSPRSSSHPSSSVEVAPSPSILPAVRVLVHEEGASSPRTPSTGTASTSDMYNPLRAHEDKCGVVRLAHLQGEDSDPAFEMLVLGCGGGPLETNLSSYLCKPYSTRWSDGCTLLEGGSTMGALSTLVEANPFSFIGFNLGIGVDLHEQQAEEARVEKALKSRKGPPEPARIGVGREGGGRAAGKIWEMIRCFAITHAHLDHIQGLIISSGASLQPRPLYGTHRTLDNIERIFDGGIWPKLAGYENDGVTVGRAYLYRDVPAPTHEPLPLSPSLSFHAFPLSHGMDPSFFHRKPPALPPPPPAESPATLPNGQPAPTPKPECYDSTAFFVRESISGKGKEFLFFGDVEPDSISKRPLNHIIWQEAAPKIVENKLNVIFLECSYPTSQPSDKLWGHLSPPYMFEELLVLSKLVEEVRISAGWSPIDARKLPLAGVTIVIIHIKDDILSLPSPSSTPTAASSRHSSPPASPTRSGAGSPRRTSSNGPPPSASSSARRSLIPNSPLTMSPPQPSIPLRRASGSGIAGGANMWARRKSMDVSGMTWDAGRRASVPWNIQLGAGAGPFGAVSPGQGAASSSPGSPTRRLGSPLSLSPSPLPPASSYMEAGGGVSPRTLEAGNGGAATDRMSVLSLDSESIAEEGETEEETVHERIERELNEIEEGKRTGVRFLRAEQGMRMVF</sequence>
<feature type="compositionally biased region" description="Pro residues" evidence="1">
    <location>
        <begin position="324"/>
        <end position="333"/>
    </location>
</feature>
<dbReference type="OrthoDB" id="2536701at2759"/>
<comment type="caution">
    <text evidence="2">The sequence shown here is derived from an EMBL/GenBank/DDBJ whole genome shotgun (WGS) entry which is preliminary data.</text>
</comment>
<dbReference type="Proteomes" id="UP000193467">
    <property type="component" value="Unassembled WGS sequence"/>
</dbReference>
<feature type="compositionally biased region" description="Polar residues" evidence="1">
    <location>
        <begin position="67"/>
        <end position="81"/>
    </location>
</feature>